<keyword evidence="3" id="KW-1185">Reference proteome</keyword>
<sequence>MAHPNLDGLSLHEEEEEGFSFDFEEEGDEQVDLRWCLVGRFLCERAIHFTSMKVRMADLWRPVKGVTIKEAKSGTFLFHFAHPIDMEAVLNGGP</sequence>
<dbReference type="Proteomes" id="UP000265520">
    <property type="component" value="Unassembled WGS sequence"/>
</dbReference>
<dbReference type="EMBL" id="LXQA010410791">
    <property type="protein sequence ID" value="MCI50060.1"/>
    <property type="molecule type" value="Genomic_DNA"/>
</dbReference>
<name>A0A392SQ66_9FABA</name>
<accession>A0A392SQ66</accession>
<organism evidence="2 3">
    <name type="scientific">Trifolium medium</name>
    <dbReference type="NCBI Taxonomy" id="97028"/>
    <lineage>
        <taxon>Eukaryota</taxon>
        <taxon>Viridiplantae</taxon>
        <taxon>Streptophyta</taxon>
        <taxon>Embryophyta</taxon>
        <taxon>Tracheophyta</taxon>
        <taxon>Spermatophyta</taxon>
        <taxon>Magnoliopsida</taxon>
        <taxon>eudicotyledons</taxon>
        <taxon>Gunneridae</taxon>
        <taxon>Pentapetalae</taxon>
        <taxon>rosids</taxon>
        <taxon>fabids</taxon>
        <taxon>Fabales</taxon>
        <taxon>Fabaceae</taxon>
        <taxon>Papilionoideae</taxon>
        <taxon>50 kb inversion clade</taxon>
        <taxon>NPAAA clade</taxon>
        <taxon>Hologalegina</taxon>
        <taxon>IRL clade</taxon>
        <taxon>Trifolieae</taxon>
        <taxon>Trifolium</taxon>
    </lineage>
</organism>
<reference evidence="2 3" key="1">
    <citation type="journal article" date="2018" name="Front. Plant Sci.">
        <title>Red Clover (Trifolium pratense) and Zigzag Clover (T. medium) - A Picture of Genomic Similarities and Differences.</title>
        <authorList>
            <person name="Dluhosova J."/>
            <person name="Istvanek J."/>
            <person name="Nedelnik J."/>
            <person name="Repkova J."/>
        </authorList>
    </citation>
    <scope>NUCLEOTIDE SEQUENCE [LARGE SCALE GENOMIC DNA]</scope>
    <source>
        <strain evidence="3">cv. 10/8</strain>
        <tissue evidence="2">Leaf</tissue>
    </source>
</reference>
<proteinExistence type="predicted"/>
<dbReference type="Pfam" id="PF14111">
    <property type="entry name" value="DUF4283"/>
    <property type="match status" value="1"/>
</dbReference>
<evidence type="ECO:0000259" key="1">
    <source>
        <dbReference type="Pfam" id="PF14111"/>
    </source>
</evidence>
<comment type="caution">
    <text evidence="2">The sequence shown here is derived from an EMBL/GenBank/DDBJ whole genome shotgun (WGS) entry which is preliminary data.</text>
</comment>
<dbReference type="AlphaFoldDB" id="A0A392SQ66"/>
<evidence type="ECO:0000313" key="2">
    <source>
        <dbReference type="EMBL" id="MCI50060.1"/>
    </source>
</evidence>
<feature type="non-terminal residue" evidence="2">
    <location>
        <position position="94"/>
    </location>
</feature>
<evidence type="ECO:0000313" key="3">
    <source>
        <dbReference type="Proteomes" id="UP000265520"/>
    </source>
</evidence>
<dbReference type="InterPro" id="IPR025558">
    <property type="entry name" value="DUF4283"/>
</dbReference>
<feature type="domain" description="DUF4283" evidence="1">
    <location>
        <begin position="31"/>
        <end position="94"/>
    </location>
</feature>
<protein>
    <recommendedName>
        <fullName evidence="1">DUF4283 domain-containing protein</fullName>
    </recommendedName>
</protein>